<dbReference type="OrthoDB" id="9766545at2"/>
<dbReference type="InterPro" id="IPR011010">
    <property type="entry name" value="DNA_brk_join_enz"/>
</dbReference>
<dbReference type="Pfam" id="PF00589">
    <property type="entry name" value="Phage_integrase"/>
    <property type="match status" value="1"/>
</dbReference>
<gene>
    <name evidence="3" type="ORF">SAMN05878281_0198</name>
    <name evidence="4" type="ORF">SAMN05878281_0647</name>
</gene>
<dbReference type="EMBL" id="LT670848">
    <property type="protein sequence ID" value="SHM42856.1"/>
    <property type="molecule type" value="Genomic_DNA"/>
</dbReference>
<reference evidence="4" key="1">
    <citation type="submission" date="2016-11" db="EMBL/GenBank/DDBJ databases">
        <authorList>
            <person name="Jaros S."/>
            <person name="Januszkiewicz K."/>
            <person name="Wedrychowicz H."/>
        </authorList>
    </citation>
    <scope>NUCLEOTIDE SEQUENCE [LARGE SCALE GENOMIC DNA]</scope>
    <source>
        <strain evidence="4">ACAM 48</strain>
    </source>
</reference>
<dbReference type="GO" id="GO:0003677">
    <property type="term" value="F:DNA binding"/>
    <property type="evidence" value="ECO:0007669"/>
    <property type="project" value="InterPro"/>
</dbReference>
<proteinExistence type="predicted"/>
<protein>
    <submittedName>
        <fullName evidence="4">Phage integrase family protein</fullName>
    </submittedName>
</protein>
<accession>A0A1M7IPV9</accession>
<dbReference type="GO" id="GO:0006310">
    <property type="term" value="P:DNA recombination"/>
    <property type="evidence" value="ECO:0007669"/>
    <property type="project" value="UniProtKB-KW"/>
</dbReference>
<evidence type="ECO:0000313" key="4">
    <source>
        <dbReference type="EMBL" id="SHM42856.1"/>
    </source>
</evidence>
<dbReference type="AlphaFoldDB" id="A0A1M7IPV9"/>
<name>A0A1M7IPV9_9FLAO</name>
<dbReference type="STRING" id="143223.SAMN05878281_0198"/>
<sequence>MTNYDSIYGPTIAQFIAMKTKLGFKFTTGKIILFQIDQLAHQRNEKTKGITKEFTQKWGEERSNKSEIYRYDRIRHLALFSSYLCDIGIPSYIPKLPRHPKSTFVPYIYSSKEINAIFKAADELRLVQRNMHSSLMCMPALLRVLYATGVRIGEALVMTVEDVNLEENYLRIKDSKNGKERIIPISTSLVAVCKEYRHYREQLPYKDRLEYFFVGSNGTKCGQGVRSWFKKCLNNAAIYHTGENQAPRLHDLRHTFAVTSLACMAEAGVDLYASLPILSNYLGHGSLGATNHYVRLTANMYPDLIKEIDMTCLDVFPKYKNYEAN</sequence>
<dbReference type="InterPro" id="IPR013762">
    <property type="entry name" value="Integrase-like_cat_sf"/>
</dbReference>
<dbReference type="Gene3D" id="1.10.443.10">
    <property type="entry name" value="Intergrase catalytic core"/>
    <property type="match status" value="1"/>
</dbReference>
<dbReference type="SUPFAM" id="SSF56349">
    <property type="entry name" value="DNA breaking-rejoining enzymes"/>
    <property type="match status" value="1"/>
</dbReference>
<dbReference type="GO" id="GO:0015074">
    <property type="term" value="P:DNA integration"/>
    <property type="evidence" value="ECO:0007669"/>
    <property type="project" value="InterPro"/>
</dbReference>
<evidence type="ECO:0000259" key="2">
    <source>
        <dbReference type="PROSITE" id="PS51898"/>
    </source>
</evidence>
<reference evidence="5" key="2">
    <citation type="submission" date="2016-11" db="EMBL/GenBank/DDBJ databases">
        <authorList>
            <person name="Varghese N."/>
            <person name="Submissions S."/>
        </authorList>
    </citation>
    <scope>NUCLEOTIDE SEQUENCE [LARGE SCALE GENOMIC DNA]</scope>
    <source>
        <strain evidence="5">ACAM 48</strain>
    </source>
</reference>
<dbReference type="Proteomes" id="UP000190235">
    <property type="component" value="Chromosome I"/>
</dbReference>
<evidence type="ECO:0000256" key="1">
    <source>
        <dbReference type="ARBA" id="ARBA00023172"/>
    </source>
</evidence>
<dbReference type="PROSITE" id="PS51898">
    <property type="entry name" value="TYR_RECOMBINASE"/>
    <property type="match status" value="1"/>
</dbReference>
<evidence type="ECO:0000313" key="3">
    <source>
        <dbReference type="EMBL" id="SHM29701.1"/>
    </source>
</evidence>
<feature type="domain" description="Tyr recombinase" evidence="2">
    <location>
        <begin position="104"/>
        <end position="310"/>
    </location>
</feature>
<organism evidence="4 5">
    <name type="scientific">Salegentibacter salegens</name>
    <dbReference type="NCBI Taxonomy" id="143223"/>
    <lineage>
        <taxon>Bacteria</taxon>
        <taxon>Pseudomonadati</taxon>
        <taxon>Bacteroidota</taxon>
        <taxon>Flavobacteriia</taxon>
        <taxon>Flavobacteriales</taxon>
        <taxon>Flavobacteriaceae</taxon>
        <taxon>Salegentibacter</taxon>
    </lineage>
</organism>
<dbReference type="InterPro" id="IPR050090">
    <property type="entry name" value="Tyrosine_recombinase_XerCD"/>
</dbReference>
<dbReference type="PANTHER" id="PTHR30349:SF64">
    <property type="entry name" value="PROPHAGE INTEGRASE INTD-RELATED"/>
    <property type="match status" value="1"/>
</dbReference>
<dbReference type="InterPro" id="IPR002104">
    <property type="entry name" value="Integrase_catalytic"/>
</dbReference>
<dbReference type="PANTHER" id="PTHR30349">
    <property type="entry name" value="PHAGE INTEGRASE-RELATED"/>
    <property type="match status" value="1"/>
</dbReference>
<dbReference type="EMBL" id="LT670848">
    <property type="protein sequence ID" value="SHM29701.1"/>
    <property type="molecule type" value="Genomic_DNA"/>
</dbReference>
<evidence type="ECO:0000313" key="5">
    <source>
        <dbReference type="Proteomes" id="UP000190235"/>
    </source>
</evidence>
<keyword evidence="5" id="KW-1185">Reference proteome</keyword>
<keyword evidence="1" id="KW-0233">DNA recombination</keyword>